<dbReference type="Gene3D" id="3.30.1540.10">
    <property type="entry name" value="formyl-coa transferase, domain 3"/>
    <property type="match status" value="1"/>
</dbReference>
<dbReference type="Pfam" id="PF02515">
    <property type="entry name" value="CoA_transf_3"/>
    <property type="match status" value="1"/>
</dbReference>
<proteinExistence type="predicted"/>
<dbReference type="SUPFAM" id="SSF89796">
    <property type="entry name" value="CoA-transferase family III (CaiB/BaiF)"/>
    <property type="match status" value="1"/>
</dbReference>
<dbReference type="InterPro" id="IPR044855">
    <property type="entry name" value="CoA-Trfase_III_dom3_sf"/>
</dbReference>
<keyword evidence="3" id="KW-1185">Reference proteome</keyword>
<dbReference type="Gene3D" id="3.40.50.10540">
    <property type="entry name" value="Crotonobetainyl-coa:carnitine coa-transferase, domain 1"/>
    <property type="match status" value="1"/>
</dbReference>
<name>A0A560H573_9PROT</name>
<organism evidence="2 3">
    <name type="scientific">Nitrospirillum amazonense</name>
    <dbReference type="NCBI Taxonomy" id="28077"/>
    <lineage>
        <taxon>Bacteria</taxon>
        <taxon>Pseudomonadati</taxon>
        <taxon>Pseudomonadota</taxon>
        <taxon>Alphaproteobacteria</taxon>
        <taxon>Rhodospirillales</taxon>
        <taxon>Azospirillaceae</taxon>
        <taxon>Nitrospirillum</taxon>
    </lineage>
</organism>
<keyword evidence="1 2" id="KW-0808">Transferase</keyword>
<dbReference type="PANTHER" id="PTHR48207:SF3">
    <property type="entry name" value="SUCCINATE--HYDROXYMETHYLGLUTARATE COA-TRANSFERASE"/>
    <property type="match status" value="1"/>
</dbReference>
<evidence type="ECO:0000313" key="3">
    <source>
        <dbReference type="Proteomes" id="UP000315751"/>
    </source>
</evidence>
<dbReference type="InterPro" id="IPR003673">
    <property type="entry name" value="CoA-Trfase_fam_III"/>
</dbReference>
<comment type="caution">
    <text evidence="2">The sequence shown here is derived from an EMBL/GenBank/DDBJ whole genome shotgun (WGS) entry which is preliminary data.</text>
</comment>
<dbReference type="PANTHER" id="PTHR48207">
    <property type="entry name" value="SUCCINATE--HYDROXYMETHYLGLUTARATE COA-TRANSFERASE"/>
    <property type="match status" value="1"/>
</dbReference>
<accession>A0A560H573</accession>
<dbReference type="OrthoDB" id="9781472at2"/>
<dbReference type="GO" id="GO:0008410">
    <property type="term" value="F:CoA-transferase activity"/>
    <property type="evidence" value="ECO:0007669"/>
    <property type="project" value="TreeGrafter"/>
</dbReference>
<dbReference type="InterPro" id="IPR023606">
    <property type="entry name" value="CoA-Trfase_III_dom_1_sf"/>
</dbReference>
<dbReference type="RefSeq" id="WP_145733261.1">
    <property type="nucleotide sequence ID" value="NZ_VITR01000008.1"/>
</dbReference>
<evidence type="ECO:0000313" key="2">
    <source>
        <dbReference type="EMBL" id="TWB40979.1"/>
    </source>
</evidence>
<reference evidence="2 3" key="1">
    <citation type="submission" date="2019-06" db="EMBL/GenBank/DDBJ databases">
        <title>Genomic Encyclopedia of Type Strains, Phase IV (KMG-V): Genome sequencing to study the core and pangenomes of soil and plant-associated prokaryotes.</title>
        <authorList>
            <person name="Whitman W."/>
        </authorList>
    </citation>
    <scope>NUCLEOTIDE SEQUENCE [LARGE SCALE GENOMIC DNA]</scope>
    <source>
        <strain evidence="2 3">BR 11622</strain>
    </source>
</reference>
<dbReference type="InterPro" id="IPR050483">
    <property type="entry name" value="CoA-transferase_III_domain"/>
</dbReference>
<dbReference type="Proteomes" id="UP000315751">
    <property type="component" value="Unassembled WGS sequence"/>
</dbReference>
<gene>
    <name evidence="2" type="ORF">FBZ90_1083</name>
</gene>
<evidence type="ECO:0000256" key="1">
    <source>
        <dbReference type="ARBA" id="ARBA00022679"/>
    </source>
</evidence>
<dbReference type="EMBL" id="VITR01000008">
    <property type="protein sequence ID" value="TWB40979.1"/>
    <property type="molecule type" value="Genomic_DNA"/>
</dbReference>
<sequence>MTGALTGIQVLDLSRILAGPWATQLLGDFGATIIKVEKPGEGDDTRRWGPPFVGGADAAEDGTAAYFLAANRNKRSIAVDFTTAEGQALLIDLAARSDVVVENYKVGGLAKYGLDYPSLRAVNPRLIYCSISGFGQDGPYAHRLGYDFLVQGMSGLMSVTGTAEGGPQKAGVALADIITGLYAGNAILAALHHREKTGEGQHIDVALLDCMVAAMANQALNHLASGRDPQPLGNGHPSIVPYDTFPTGDGHINLAVGNDGQFTRLCAVLAVPELSADPRFATNSQRVTNRAALTELLTERLTTAPSAHWLALLEAAAVPAGPINTLGQVFADPQVKHRGLALTLPHPVLGPVPGVACPVKLSGTPITDGQAPPALGADTATVLRDVLGLDQTRLAALAAAGVIGAPSGYSAGDGARNT</sequence>
<protein>
    <submittedName>
        <fullName evidence="2">Crotonobetainyl-CoA:carnitine CoA-transferase CaiB-like acyl-CoA transferase</fullName>
    </submittedName>
</protein>
<dbReference type="AlphaFoldDB" id="A0A560H573"/>